<dbReference type="STRING" id="331657.A0A4U0XHF9"/>
<evidence type="ECO:0000259" key="7">
    <source>
        <dbReference type="PROSITE" id="PS50097"/>
    </source>
</evidence>
<dbReference type="OrthoDB" id="432528at2759"/>
<dbReference type="GO" id="GO:0036297">
    <property type="term" value="P:interstrand cross-link repair"/>
    <property type="evidence" value="ECO:0007669"/>
    <property type="project" value="TreeGrafter"/>
</dbReference>
<dbReference type="SMART" id="SM00849">
    <property type="entry name" value="Lactamase_B"/>
    <property type="match status" value="1"/>
</dbReference>
<dbReference type="Pfam" id="PF23023">
    <property type="entry name" value="Anti-Pycsar_Apyc1"/>
    <property type="match status" value="1"/>
</dbReference>
<name>A0A4U0XHF9_9PEZI</name>
<dbReference type="GO" id="GO:0000723">
    <property type="term" value="P:telomere maintenance"/>
    <property type="evidence" value="ECO:0007669"/>
    <property type="project" value="TreeGrafter"/>
</dbReference>
<dbReference type="Pfam" id="PF00651">
    <property type="entry name" value="BTB"/>
    <property type="match status" value="1"/>
</dbReference>
<feature type="region of interest" description="Disordered" evidence="6">
    <location>
        <begin position="718"/>
        <end position="749"/>
    </location>
</feature>
<keyword evidence="5" id="KW-0269">Exonuclease</keyword>
<evidence type="ECO:0000256" key="2">
    <source>
        <dbReference type="ARBA" id="ARBA00022722"/>
    </source>
</evidence>
<dbReference type="InterPro" id="IPR011333">
    <property type="entry name" value="SKP1/BTB/POZ_sf"/>
</dbReference>
<dbReference type="SUPFAM" id="SSF117281">
    <property type="entry name" value="Kelch motif"/>
    <property type="match status" value="1"/>
</dbReference>
<evidence type="ECO:0000256" key="4">
    <source>
        <dbReference type="ARBA" id="ARBA00022801"/>
    </source>
</evidence>
<dbReference type="Gene3D" id="2.120.10.80">
    <property type="entry name" value="Kelch-type beta propeller"/>
    <property type="match status" value="2"/>
</dbReference>
<feature type="region of interest" description="Disordered" evidence="6">
    <location>
        <begin position="1247"/>
        <end position="1278"/>
    </location>
</feature>
<evidence type="ECO:0000256" key="1">
    <source>
        <dbReference type="ARBA" id="ARBA00022441"/>
    </source>
</evidence>
<evidence type="ECO:0000313" key="9">
    <source>
        <dbReference type="Proteomes" id="UP000308768"/>
    </source>
</evidence>
<keyword evidence="4" id="KW-0378">Hydrolase</keyword>
<feature type="compositionally biased region" description="Polar residues" evidence="6">
    <location>
        <begin position="1263"/>
        <end position="1272"/>
    </location>
</feature>
<proteinExistence type="predicted"/>
<dbReference type="InterPro" id="IPR000210">
    <property type="entry name" value="BTB/POZ_dom"/>
</dbReference>
<feature type="compositionally biased region" description="Polar residues" evidence="6">
    <location>
        <begin position="36"/>
        <end position="47"/>
    </location>
</feature>
<evidence type="ECO:0000256" key="5">
    <source>
        <dbReference type="ARBA" id="ARBA00022839"/>
    </source>
</evidence>
<keyword evidence="3" id="KW-0677">Repeat</keyword>
<dbReference type="Proteomes" id="UP000308768">
    <property type="component" value="Unassembled WGS sequence"/>
</dbReference>
<dbReference type="InterPro" id="IPR015915">
    <property type="entry name" value="Kelch-typ_b-propeller"/>
</dbReference>
<feature type="region of interest" description="Disordered" evidence="6">
    <location>
        <begin position="1"/>
        <end position="55"/>
    </location>
</feature>
<keyword evidence="2" id="KW-0540">Nuclease</keyword>
<dbReference type="GO" id="GO:0035312">
    <property type="term" value="F:5'-3' DNA exonuclease activity"/>
    <property type="evidence" value="ECO:0007669"/>
    <property type="project" value="TreeGrafter"/>
</dbReference>
<accession>A0A4U0XHF9</accession>
<feature type="region of interest" description="Disordered" evidence="6">
    <location>
        <begin position="504"/>
        <end position="534"/>
    </location>
</feature>
<feature type="compositionally biased region" description="Acidic residues" evidence="6">
    <location>
        <begin position="739"/>
        <end position="749"/>
    </location>
</feature>
<dbReference type="PANTHER" id="PTHR23240:SF8">
    <property type="entry name" value="PROTEIN ARTEMIS"/>
    <property type="match status" value="1"/>
</dbReference>
<sequence>MATLSTPGLHLPSNSPQPPSGSSYASASSRISSGSNNTYVMSGSPVKSSRKRSQDNYTPKIITTVGQKPACLVNASVTYVGNDQIYAFGGFDQYTDEVYNHVLKLNLVARQWSLVDNYGDIPGVRMGHTANLWEGDKLLVYGGENEHRAYLSDVIIFDLKTAHWTQPELNGPAPRGRARHSAVIHDNKLFVLGGMTGHDSYVLDDVCYLDLKTWTWSRTWRFVPRYDHSSWVWGGKIWVFGGLGEDMERTSEVWWLDFRNSPAFEAGSTYGPEDRAYSSSRYQGYSSSQTVQPTTGSTGYAANSSSVQVNPPSHMINRNPPVAPGSISSLKFISSPDLPTQALGTHFHVFSSGCLLDFVTPASVISSFETSLSALDLDTLRWSKLADGKDLFNPSYRWHYCAMNEDGTQAWLLGCPTEPPANGGNPNSEEYLSDVLPIDLRKLGLLGNSLTLESHSEQAKVPASDTHATSHLTAIGADLARTFDQPLESGSSADFIITGEREDEMDLSDDEHSSTAPSASSDQQQQQQQPANASRPIHVHKLILQARWPHFSRLYSAQMSEFHTKRMHIPEPYAAVRAFLYYLYTDSIASNPNSTTGGTTGPSLEDVAGMLVMSNIYDMPRLKILCVNRLGKELDVEHAACVWERAGTAGEEWLKRRAAAFCMTHWGRVVRTQGFRNLRRRAFLELCEEIDRDGRVVGGDELEAVGGLGGGRFGVGGVGGGQGREGRKRGVRDLSGGVGEDEAEAEGDEDEGMEIVNMSTFKGVVKEFPQIRIDYFRAGTGPTPPLACFLSHVHSDHLQGLESLKSPFVYCSSGTRELLLRLEKYPHRMNFAKGILESRKQTYRSLKNVLKAIPLETPTLIELSPGKSIRVTLFDANHCTGAIMFLIQGDRKAILYTGDIRSEAWWVDSLIRNPILIPYTKGSQRLDTVYLDTTYASHSAHYRSFPSKADGLREVLDKVSQYPEETVFYIDSWTFGYEDVWVALAAFLDTRVHLDRYRRSLYKSLSGIDSRFPSREVPALCGSDVGNHYQAGCLTSDASGRLHSCERGTPCRVHSHDCVRITPIISRLDNGVELPELGAGGGKGDLSQMPELEISDLNAVEQLMDFVAERLNNSVSTATVLGLLQGAAGQRNIKLDTTTLNDRDGVHPRDQAAECKLLLDELPLEVLAGLLLDAARDAKKTGSSTVNSRISGVSQNVPARSQPPLHHSHKADYLRPRCGPSITIARSVSLNAALRTPAVPAYGETLLSARDRDPDGGKPQPQPTRADTSATDASLEDVSQDLLQRQRAYYAALGLDGASWDDIGLMSVNGHQEKELELGET</sequence>
<organism evidence="8 9">
    <name type="scientific">Cryomyces minteri</name>
    <dbReference type="NCBI Taxonomy" id="331657"/>
    <lineage>
        <taxon>Eukaryota</taxon>
        <taxon>Fungi</taxon>
        <taxon>Dikarya</taxon>
        <taxon>Ascomycota</taxon>
        <taxon>Pezizomycotina</taxon>
        <taxon>Dothideomycetes</taxon>
        <taxon>Dothideomycetes incertae sedis</taxon>
        <taxon>Cryomyces</taxon>
    </lineage>
</organism>
<reference evidence="8 9" key="1">
    <citation type="submission" date="2017-03" db="EMBL/GenBank/DDBJ databases">
        <title>Genomes of endolithic fungi from Antarctica.</title>
        <authorList>
            <person name="Coleine C."/>
            <person name="Masonjones S."/>
            <person name="Stajich J.E."/>
        </authorList>
    </citation>
    <scope>NUCLEOTIDE SEQUENCE [LARGE SCALE GENOMIC DNA]</scope>
    <source>
        <strain evidence="8 9">CCFEE 5187</strain>
    </source>
</reference>
<feature type="compositionally biased region" description="Low complexity" evidence="6">
    <location>
        <begin position="20"/>
        <end position="35"/>
    </location>
</feature>
<dbReference type="Pfam" id="PF24681">
    <property type="entry name" value="Kelch_KLHDC2_KLHL20_DRC7"/>
    <property type="match status" value="1"/>
</dbReference>
<feature type="compositionally biased region" description="Polar residues" evidence="6">
    <location>
        <begin position="1181"/>
        <end position="1199"/>
    </location>
</feature>
<feature type="domain" description="BTB" evidence="7">
    <location>
        <begin position="531"/>
        <end position="592"/>
    </location>
</feature>
<dbReference type="SMART" id="SM00225">
    <property type="entry name" value="BTB"/>
    <property type="match status" value="1"/>
</dbReference>
<comment type="caution">
    <text evidence="8">The sequence shown here is derived from an EMBL/GenBank/DDBJ whole genome shotgun (WGS) entry which is preliminary data.</text>
</comment>
<keyword evidence="1" id="KW-0880">Kelch repeat</keyword>
<dbReference type="InterPro" id="IPR001279">
    <property type="entry name" value="Metallo-B-lactamas"/>
</dbReference>
<dbReference type="SUPFAM" id="SSF54695">
    <property type="entry name" value="POZ domain"/>
    <property type="match status" value="1"/>
</dbReference>
<gene>
    <name evidence="8" type="ORF">B0A49_03460</name>
</gene>
<keyword evidence="9" id="KW-1185">Reference proteome</keyword>
<evidence type="ECO:0000313" key="8">
    <source>
        <dbReference type="EMBL" id="TKA76512.1"/>
    </source>
</evidence>
<evidence type="ECO:0000256" key="6">
    <source>
        <dbReference type="SAM" id="MobiDB-lite"/>
    </source>
</evidence>
<dbReference type="PROSITE" id="PS50097">
    <property type="entry name" value="BTB"/>
    <property type="match status" value="1"/>
</dbReference>
<feature type="compositionally biased region" description="Low complexity" evidence="6">
    <location>
        <begin position="514"/>
        <end position="534"/>
    </location>
</feature>
<dbReference type="PANTHER" id="PTHR23240">
    <property type="entry name" value="DNA CROSS-LINK REPAIR PROTEIN PSO2/SNM1-RELATED"/>
    <property type="match status" value="1"/>
</dbReference>
<dbReference type="GO" id="GO:0006303">
    <property type="term" value="P:double-strand break repair via nonhomologous end joining"/>
    <property type="evidence" value="ECO:0007669"/>
    <property type="project" value="TreeGrafter"/>
</dbReference>
<dbReference type="InterPro" id="IPR036866">
    <property type="entry name" value="RibonucZ/Hydroxyglut_hydro"/>
</dbReference>
<feature type="region of interest" description="Disordered" evidence="6">
    <location>
        <begin position="1181"/>
        <end position="1213"/>
    </location>
</feature>
<dbReference type="EMBL" id="NAJN01000234">
    <property type="protein sequence ID" value="TKA76512.1"/>
    <property type="molecule type" value="Genomic_DNA"/>
</dbReference>
<dbReference type="Gene3D" id="3.30.710.10">
    <property type="entry name" value="Potassium Channel Kv1.1, Chain A"/>
    <property type="match status" value="1"/>
</dbReference>
<evidence type="ECO:0000256" key="3">
    <source>
        <dbReference type="ARBA" id="ARBA00022737"/>
    </source>
</evidence>
<dbReference type="GO" id="GO:0003684">
    <property type="term" value="F:damaged DNA binding"/>
    <property type="evidence" value="ECO:0007669"/>
    <property type="project" value="TreeGrafter"/>
</dbReference>
<dbReference type="Gene3D" id="3.60.15.10">
    <property type="entry name" value="Ribonuclease Z/Hydroxyacylglutathione hydrolase-like"/>
    <property type="match status" value="1"/>
</dbReference>
<protein>
    <recommendedName>
        <fullName evidence="7">BTB domain-containing protein</fullName>
    </recommendedName>
</protein>
<dbReference type="SUPFAM" id="SSF56281">
    <property type="entry name" value="Metallo-hydrolase/oxidoreductase"/>
    <property type="match status" value="1"/>
</dbReference>